<dbReference type="EnsemblMetazoa" id="XM_020001580.1">
    <property type="protein sequence ID" value="XP_019857139.1"/>
    <property type="gene ID" value="LOC109585482"/>
</dbReference>
<organism evidence="1 2">
    <name type="scientific">Amphimedon queenslandica</name>
    <name type="common">Sponge</name>
    <dbReference type="NCBI Taxonomy" id="400682"/>
    <lineage>
        <taxon>Eukaryota</taxon>
        <taxon>Metazoa</taxon>
        <taxon>Porifera</taxon>
        <taxon>Demospongiae</taxon>
        <taxon>Heteroscleromorpha</taxon>
        <taxon>Haplosclerida</taxon>
        <taxon>Niphatidae</taxon>
        <taxon>Amphimedon</taxon>
    </lineage>
</organism>
<protein>
    <submittedName>
        <fullName evidence="1">Uncharacterized protein</fullName>
    </submittedName>
</protein>
<dbReference type="KEGG" id="aqu:109585482"/>
<proteinExistence type="predicted"/>
<dbReference type="AlphaFoldDB" id="A0AAN0JJI3"/>
<dbReference type="EnsemblMetazoa" id="XM_020001579.1">
    <property type="protein sequence ID" value="XP_019857138.1"/>
    <property type="gene ID" value="LOC109585482"/>
</dbReference>
<reference evidence="1" key="2">
    <citation type="submission" date="2024-06" db="UniProtKB">
        <authorList>
            <consortium name="EnsemblMetazoa"/>
        </authorList>
    </citation>
    <scope>IDENTIFICATION</scope>
</reference>
<name>A0AAN0JJI3_AMPQE</name>
<dbReference type="Proteomes" id="UP000007879">
    <property type="component" value="Unassembled WGS sequence"/>
</dbReference>
<evidence type="ECO:0000313" key="1">
    <source>
        <dbReference type="EnsemblMetazoa" id="XP_019857139.1"/>
    </source>
</evidence>
<sequence length="206" mass="23545">MSVVQGGLDGSSFVVSPSTYKFISGTSISKISETVSVSEVSDTLVRDFLNKMSIADNVEDFRQLYSENFSLVSENGVTKPYCSISLEEKDDIRKMICLNFIIMKCLAELQQFCSGLESLEVLEEIRKSPDEFESFFLRKKELSAETVFKIVSMDVTYSLEEEERQKEECTLAMFLNYLEDIQKGLVCDESRTVNLYRTHSSVLYRQ</sequence>
<dbReference type="RefSeq" id="XP_019857139.1">
    <property type="nucleotide sequence ID" value="XM_020001580.1"/>
</dbReference>
<reference evidence="2" key="1">
    <citation type="journal article" date="2010" name="Nature">
        <title>The Amphimedon queenslandica genome and the evolution of animal complexity.</title>
        <authorList>
            <person name="Srivastava M."/>
            <person name="Simakov O."/>
            <person name="Chapman J."/>
            <person name="Fahey B."/>
            <person name="Gauthier M.E."/>
            <person name="Mitros T."/>
            <person name="Richards G.S."/>
            <person name="Conaco C."/>
            <person name="Dacre M."/>
            <person name="Hellsten U."/>
            <person name="Larroux C."/>
            <person name="Putnam N.H."/>
            <person name="Stanke M."/>
            <person name="Adamska M."/>
            <person name="Darling A."/>
            <person name="Degnan S.M."/>
            <person name="Oakley T.H."/>
            <person name="Plachetzki D.C."/>
            <person name="Zhai Y."/>
            <person name="Adamski M."/>
            <person name="Calcino A."/>
            <person name="Cummins S.F."/>
            <person name="Goodstein D.M."/>
            <person name="Harris C."/>
            <person name="Jackson D.J."/>
            <person name="Leys S.P."/>
            <person name="Shu S."/>
            <person name="Woodcroft B.J."/>
            <person name="Vervoort M."/>
            <person name="Kosik K.S."/>
            <person name="Manning G."/>
            <person name="Degnan B.M."/>
            <person name="Rokhsar D.S."/>
        </authorList>
    </citation>
    <scope>NUCLEOTIDE SEQUENCE [LARGE SCALE GENOMIC DNA]</scope>
</reference>
<accession>A0AAN0JJI3</accession>
<keyword evidence="2" id="KW-1185">Reference proteome</keyword>
<evidence type="ECO:0000313" key="2">
    <source>
        <dbReference type="Proteomes" id="UP000007879"/>
    </source>
</evidence>
<dbReference type="RefSeq" id="XP_019857138.1">
    <property type="nucleotide sequence ID" value="XM_020001579.1"/>
</dbReference>
<dbReference type="GeneID" id="109585482"/>